<dbReference type="SUPFAM" id="SSF55394">
    <property type="entry name" value="Bactericidal permeability-increasing protein, BPI"/>
    <property type="match status" value="2"/>
</dbReference>
<dbReference type="Gene3D" id="3.15.10.10">
    <property type="entry name" value="Bactericidal permeability-increasing protein, domain 1"/>
    <property type="match status" value="1"/>
</dbReference>
<dbReference type="InterPro" id="IPR032942">
    <property type="entry name" value="BPI/LBP/Plunc"/>
</dbReference>
<sequence length="425" mass="46530">MAEEQFFTSAISLALPWLQKLALNITFPPQKTSKSSIDAIHIDGFSLGGASFTMTSPNQLNLLLQNLSITVRETPFSVNTLLSECEGMIWAFVDATNATLSVNVSRLSNGTLRLKTAAITIEWSTVEVGHIFFSPLCKLLGEGTFVTSIISKKVKKALNEMPYKMGTLIEEKANDFFDSFFVTLVEDPDITEDRAILAMNTIYNSKVQKVPSSVVDPIFYPSSTPVVPQRNLAAVFTGLALNDLLIWLSRGGWLNRSIQLPSEYNSSLVEQVYPDVYKLCSDCPFVFSIHPTVPPSVFLQSGQTVILQVLNGFLGLAMTSPSGDSIAVLDTLVNLTGGVTGVGITSEAYLHLSLTEVDLAIEVVQTRIAPLDATVLSQALRRMLNEFLIPMLNAKFRRISLPSYIMRPVANISTEFITVGFDVGQ</sequence>
<comment type="caution">
    <text evidence="1">The sequence shown here is derived from an EMBL/GenBank/DDBJ whole genome shotgun (WGS) entry which is preliminary data.</text>
</comment>
<evidence type="ECO:0000313" key="1">
    <source>
        <dbReference type="EMBL" id="RNF08567.1"/>
    </source>
</evidence>
<dbReference type="GeneID" id="40326607"/>
<evidence type="ECO:0000313" key="2">
    <source>
        <dbReference type="Proteomes" id="UP000283634"/>
    </source>
</evidence>
<dbReference type="GO" id="GO:0008289">
    <property type="term" value="F:lipid binding"/>
    <property type="evidence" value="ECO:0007669"/>
    <property type="project" value="InterPro"/>
</dbReference>
<protein>
    <submittedName>
        <fullName evidence="1">ESAG-like protein</fullName>
    </submittedName>
</protein>
<dbReference type="RefSeq" id="XP_029240471.1">
    <property type="nucleotide sequence ID" value="XM_029379672.1"/>
</dbReference>
<proteinExistence type="predicted"/>
<dbReference type="EMBL" id="MKGL01000063">
    <property type="protein sequence ID" value="RNF08567.1"/>
    <property type="molecule type" value="Genomic_DNA"/>
</dbReference>
<dbReference type="Proteomes" id="UP000283634">
    <property type="component" value="Unassembled WGS sequence"/>
</dbReference>
<reference evidence="1 2" key="1">
    <citation type="journal article" date="2018" name="BMC Genomics">
        <title>Genomic comparison of Trypanosoma conorhini and Trypanosoma rangeli to Trypanosoma cruzi strains of high and low virulence.</title>
        <authorList>
            <person name="Bradwell K.R."/>
            <person name="Koparde V.N."/>
            <person name="Matveyev A.V."/>
            <person name="Serrano M.G."/>
            <person name="Alves J.M."/>
            <person name="Parikh H."/>
            <person name="Huang B."/>
            <person name="Lee V."/>
            <person name="Espinosa-Alvarez O."/>
            <person name="Ortiz P.A."/>
            <person name="Costa-Martins A.G."/>
            <person name="Teixeira M.M."/>
            <person name="Buck G.A."/>
        </authorList>
    </citation>
    <scope>NUCLEOTIDE SEQUENCE [LARGE SCALE GENOMIC DNA]</scope>
    <source>
        <strain evidence="1 2">AM80</strain>
    </source>
</reference>
<dbReference type="OrthoDB" id="260782at2759"/>
<name>A0A3R7MV71_TRYRA</name>
<gene>
    <name evidence="1" type="ORF">TraAM80_02674</name>
</gene>
<accession>A0A3R7MV71</accession>
<dbReference type="OMA" id="SECEGMI"/>
<keyword evidence="2" id="KW-1185">Reference proteome</keyword>
<organism evidence="1 2">
    <name type="scientific">Trypanosoma rangeli</name>
    <dbReference type="NCBI Taxonomy" id="5698"/>
    <lineage>
        <taxon>Eukaryota</taxon>
        <taxon>Discoba</taxon>
        <taxon>Euglenozoa</taxon>
        <taxon>Kinetoplastea</taxon>
        <taxon>Metakinetoplastina</taxon>
        <taxon>Trypanosomatida</taxon>
        <taxon>Trypanosomatidae</taxon>
        <taxon>Trypanosoma</taxon>
        <taxon>Herpetosoma</taxon>
    </lineage>
</organism>
<dbReference type="PANTHER" id="PTHR10504:SF131">
    <property type="entry name" value="BPI2 DOMAIN-CONTAINING PROTEIN"/>
    <property type="match status" value="1"/>
</dbReference>
<dbReference type="VEuPathDB" id="TriTrypDB:TRSC58_01656"/>
<dbReference type="InterPro" id="IPR017943">
    <property type="entry name" value="Bactericidal_perm-incr_a/b_dom"/>
</dbReference>
<dbReference type="AlphaFoldDB" id="A0A3R7MV71"/>
<dbReference type="PANTHER" id="PTHR10504">
    <property type="entry name" value="BACTERICIDAL PERMEABILITY-INCREASING BPI PROTEIN-RELATED"/>
    <property type="match status" value="1"/>
</dbReference>
<dbReference type="Gene3D" id="3.15.20.10">
    <property type="entry name" value="Bactericidal permeability-increasing protein, domain 2"/>
    <property type="match status" value="1"/>
</dbReference>